<dbReference type="Gene3D" id="1.20.120.1750">
    <property type="match status" value="1"/>
</dbReference>
<dbReference type="InterPro" id="IPR017907">
    <property type="entry name" value="Znf_RING_CS"/>
</dbReference>
<dbReference type="Gene3D" id="3.30.40.10">
    <property type="entry name" value="Zinc/RING finger domain, C3HC4 (zinc finger)"/>
    <property type="match status" value="1"/>
</dbReference>
<keyword evidence="10 13" id="KW-0863">Zinc-finger</keyword>
<dbReference type="GO" id="GO:0061630">
    <property type="term" value="F:ubiquitin protein ligase activity"/>
    <property type="evidence" value="ECO:0007669"/>
    <property type="project" value="UniProtKB-EC"/>
</dbReference>
<evidence type="ECO:0000256" key="11">
    <source>
        <dbReference type="ARBA" id="ARBA00022786"/>
    </source>
</evidence>
<dbReference type="Proteomes" id="UP000826271">
    <property type="component" value="Unassembled WGS sequence"/>
</dbReference>
<sequence length="504" mass="57232">MDSEEEDFYYSSGDGEAEESAEGGGDELESDSATISHHRKNYTILKEEDIRKLHDGDISTVANVLSVSRGVACFLLCKNNWSLSTVYNEWFADDEKPLETVAKRKSGNQVCKICYESVVVENMLSVACGHLFCSDCWKTYISTSITKDGVGCLTLRCPEPSCKAPAGLDMAELLATADEKEKLNKYLIRSYIEGNRKRKWCPAPGCEFSVQFNSDGCDSYDVVCDCDYKFCWKCMEESHRPIDCETVEKWVKKSSCDGESATWILAYTKPCPKCHKSIEKNQGCNHMTCRCRHQFCWTCLASWNKHNQCNQYSVGKDVIEKRENAKLGLQRYAHYYDRWVSNDKSMKLALIDLSRARAEHVGLLVRVHGESEGQVKFVTEAWEQIVECRRVLKWTYAYGYYMDTDTTNSAKVSLFGYLQGQAESALERLHHSAEKEMEKFLKAECASKDFSDFRSKLAMLTGVTGNYFENLVSALENNLSEVQSSSDKSQTAKQEAHRNEEALI</sequence>
<feature type="region of interest" description="Disordered" evidence="14">
    <location>
        <begin position="483"/>
        <end position="504"/>
    </location>
</feature>
<dbReference type="InterPro" id="IPR013083">
    <property type="entry name" value="Znf_RING/FYVE/PHD"/>
</dbReference>
<keyword evidence="18" id="KW-1185">Reference proteome</keyword>
<dbReference type="SMART" id="SM00647">
    <property type="entry name" value="IBR"/>
    <property type="match status" value="2"/>
</dbReference>
<evidence type="ECO:0000259" key="16">
    <source>
        <dbReference type="PROSITE" id="PS51873"/>
    </source>
</evidence>
<evidence type="ECO:0000256" key="4">
    <source>
        <dbReference type="ARBA" id="ARBA00004906"/>
    </source>
</evidence>
<dbReference type="PROSITE" id="PS00518">
    <property type="entry name" value="ZF_RING_1"/>
    <property type="match status" value="1"/>
</dbReference>
<keyword evidence="7" id="KW-0808">Transferase</keyword>
<name>A0AAV6Y6R8_9LAMI</name>
<dbReference type="AlphaFoldDB" id="A0AAV6Y6R8"/>
<accession>A0AAV6Y6R8</accession>
<keyword evidence="9" id="KW-0677">Repeat</keyword>
<dbReference type="FunFam" id="3.30.40.10:FF:000019">
    <property type="entry name" value="RBR-type E3 ubiquitin transferase"/>
    <property type="match status" value="1"/>
</dbReference>
<proteinExistence type="inferred from homology"/>
<evidence type="ECO:0000256" key="1">
    <source>
        <dbReference type="ARBA" id="ARBA00001798"/>
    </source>
</evidence>
<dbReference type="FunFam" id="1.20.120.1750:FF:000027">
    <property type="entry name" value="RBR-type E3 ubiquitin transferase"/>
    <property type="match status" value="1"/>
</dbReference>
<evidence type="ECO:0000256" key="7">
    <source>
        <dbReference type="ARBA" id="ARBA00022679"/>
    </source>
</evidence>
<evidence type="ECO:0000256" key="9">
    <source>
        <dbReference type="ARBA" id="ARBA00022737"/>
    </source>
</evidence>
<dbReference type="InterPro" id="IPR044066">
    <property type="entry name" value="TRIAD_supradom"/>
</dbReference>
<feature type="compositionally biased region" description="Basic and acidic residues" evidence="14">
    <location>
        <begin position="494"/>
        <end position="504"/>
    </location>
</feature>
<dbReference type="GO" id="GO:0008270">
    <property type="term" value="F:zinc ion binding"/>
    <property type="evidence" value="ECO:0007669"/>
    <property type="project" value="UniProtKB-KW"/>
</dbReference>
<evidence type="ECO:0000256" key="14">
    <source>
        <dbReference type="SAM" id="MobiDB-lite"/>
    </source>
</evidence>
<evidence type="ECO:0000256" key="3">
    <source>
        <dbReference type="ARBA" id="ARBA00003976"/>
    </source>
</evidence>
<keyword evidence="11" id="KW-0833">Ubl conjugation pathway</keyword>
<dbReference type="EC" id="2.3.2.31" evidence="6"/>
<dbReference type="Pfam" id="PF19422">
    <property type="entry name" value="Ariadne"/>
    <property type="match status" value="1"/>
</dbReference>
<dbReference type="InterPro" id="IPR018957">
    <property type="entry name" value="Znf_C3HC4_RING-type"/>
</dbReference>
<comment type="pathway">
    <text evidence="4">Protein modification; protein ubiquitination.</text>
</comment>
<evidence type="ECO:0000256" key="5">
    <source>
        <dbReference type="ARBA" id="ARBA00005884"/>
    </source>
</evidence>
<evidence type="ECO:0000256" key="2">
    <source>
        <dbReference type="ARBA" id="ARBA00001947"/>
    </source>
</evidence>
<comment type="cofactor">
    <cofactor evidence="2">
        <name>Zn(2+)</name>
        <dbReference type="ChEBI" id="CHEBI:29105"/>
    </cofactor>
</comment>
<dbReference type="InterPro" id="IPR031127">
    <property type="entry name" value="E3_UB_ligase_RBR"/>
</dbReference>
<comment type="caution">
    <text evidence="17">The sequence shown here is derived from an EMBL/GenBank/DDBJ whole genome shotgun (WGS) entry which is preliminary data.</text>
</comment>
<evidence type="ECO:0000256" key="10">
    <source>
        <dbReference type="ARBA" id="ARBA00022771"/>
    </source>
</evidence>
<dbReference type="InterPro" id="IPR001841">
    <property type="entry name" value="Znf_RING"/>
</dbReference>
<evidence type="ECO:0000256" key="13">
    <source>
        <dbReference type="PROSITE-ProRule" id="PRU00175"/>
    </source>
</evidence>
<feature type="region of interest" description="Disordered" evidence="14">
    <location>
        <begin position="1"/>
        <end position="32"/>
    </location>
</feature>
<dbReference type="Pfam" id="PF22191">
    <property type="entry name" value="IBR_1"/>
    <property type="match status" value="1"/>
</dbReference>
<organism evidence="17 18">
    <name type="scientific">Buddleja alternifolia</name>
    <dbReference type="NCBI Taxonomy" id="168488"/>
    <lineage>
        <taxon>Eukaryota</taxon>
        <taxon>Viridiplantae</taxon>
        <taxon>Streptophyta</taxon>
        <taxon>Embryophyta</taxon>
        <taxon>Tracheophyta</taxon>
        <taxon>Spermatophyta</taxon>
        <taxon>Magnoliopsida</taxon>
        <taxon>eudicotyledons</taxon>
        <taxon>Gunneridae</taxon>
        <taxon>Pentapetalae</taxon>
        <taxon>asterids</taxon>
        <taxon>lamiids</taxon>
        <taxon>Lamiales</taxon>
        <taxon>Scrophulariaceae</taxon>
        <taxon>Buddlejeae</taxon>
        <taxon>Buddleja</taxon>
    </lineage>
</organism>
<feature type="domain" description="RING-type" evidence="16">
    <location>
        <begin position="107"/>
        <end position="313"/>
    </location>
</feature>
<dbReference type="CDD" id="cd20346">
    <property type="entry name" value="BRcat_RBR_ANKIB1"/>
    <property type="match status" value="1"/>
</dbReference>
<comment type="catalytic activity">
    <reaction evidence="1">
        <text>[E2 ubiquitin-conjugating enzyme]-S-ubiquitinyl-L-cysteine + [acceptor protein]-L-lysine = [E2 ubiquitin-conjugating enzyme]-L-cysteine + [acceptor protein]-N(6)-ubiquitinyl-L-lysine.</text>
        <dbReference type="EC" id="2.3.2.31"/>
    </reaction>
</comment>
<keyword evidence="8" id="KW-0479">Metal-binding</keyword>
<dbReference type="Pfam" id="PF00097">
    <property type="entry name" value="zf-C3HC4"/>
    <property type="match status" value="1"/>
</dbReference>
<evidence type="ECO:0000256" key="8">
    <source>
        <dbReference type="ARBA" id="ARBA00022723"/>
    </source>
</evidence>
<gene>
    <name evidence="17" type="ORF">BUALT_Bualt01G0091800</name>
</gene>
<evidence type="ECO:0000313" key="18">
    <source>
        <dbReference type="Proteomes" id="UP000826271"/>
    </source>
</evidence>
<dbReference type="PROSITE" id="PS50089">
    <property type="entry name" value="ZF_RING_2"/>
    <property type="match status" value="2"/>
</dbReference>
<dbReference type="InterPro" id="IPR002867">
    <property type="entry name" value="IBR_dom"/>
</dbReference>
<dbReference type="PROSITE" id="PS51873">
    <property type="entry name" value="TRIAD"/>
    <property type="match status" value="1"/>
</dbReference>
<evidence type="ECO:0000256" key="6">
    <source>
        <dbReference type="ARBA" id="ARBA00012251"/>
    </source>
</evidence>
<feature type="compositionally biased region" description="Polar residues" evidence="14">
    <location>
        <begin position="483"/>
        <end position="493"/>
    </location>
</feature>
<comment type="similarity">
    <text evidence="5">Belongs to the RBR family. Ariadne subfamily.</text>
</comment>
<evidence type="ECO:0000259" key="15">
    <source>
        <dbReference type="PROSITE" id="PS50089"/>
    </source>
</evidence>
<feature type="compositionally biased region" description="Acidic residues" evidence="14">
    <location>
        <begin position="15"/>
        <end position="30"/>
    </location>
</feature>
<evidence type="ECO:0000313" key="17">
    <source>
        <dbReference type="EMBL" id="KAG8390519.1"/>
    </source>
</evidence>
<keyword evidence="12" id="KW-0862">Zinc</keyword>
<comment type="function">
    <text evidence="3">Might act as an E3 ubiquitin-protein ligase, or as part of E3 complex, which accepts ubiquitin from specific E2 ubiquitin-conjugating enzymes and then transfers it to substrates.</text>
</comment>
<evidence type="ECO:0000256" key="12">
    <source>
        <dbReference type="ARBA" id="ARBA00022833"/>
    </source>
</evidence>
<dbReference type="GO" id="GO:0016567">
    <property type="term" value="P:protein ubiquitination"/>
    <property type="evidence" value="ECO:0007669"/>
    <property type="project" value="InterPro"/>
</dbReference>
<protein>
    <recommendedName>
        <fullName evidence="6">RBR-type E3 ubiquitin transferase</fullName>
        <ecNumber evidence="6">2.3.2.31</ecNumber>
    </recommendedName>
</protein>
<reference evidence="17" key="1">
    <citation type="submission" date="2019-10" db="EMBL/GenBank/DDBJ databases">
        <authorList>
            <person name="Zhang R."/>
            <person name="Pan Y."/>
            <person name="Wang J."/>
            <person name="Ma R."/>
            <person name="Yu S."/>
        </authorList>
    </citation>
    <scope>NUCLEOTIDE SEQUENCE</scope>
    <source>
        <strain evidence="17">LA-IB0</strain>
        <tissue evidence="17">Leaf</tissue>
    </source>
</reference>
<feature type="domain" description="RING-type" evidence="15">
    <location>
        <begin position="271"/>
        <end position="309"/>
    </location>
</feature>
<dbReference type="EMBL" id="WHWC01000001">
    <property type="protein sequence ID" value="KAG8390519.1"/>
    <property type="molecule type" value="Genomic_DNA"/>
</dbReference>
<dbReference type="SUPFAM" id="SSF57850">
    <property type="entry name" value="RING/U-box"/>
    <property type="match status" value="3"/>
</dbReference>
<dbReference type="PANTHER" id="PTHR11685">
    <property type="entry name" value="RBR FAMILY RING FINGER AND IBR DOMAIN-CONTAINING"/>
    <property type="match status" value="1"/>
</dbReference>
<feature type="domain" description="RING-type" evidence="15">
    <location>
        <begin position="111"/>
        <end position="158"/>
    </location>
</feature>
<dbReference type="InterPro" id="IPR045840">
    <property type="entry name" value="Ariadne"/>
</dbReference>
<dbReference type="Pfam" id="PF01485">
    <property type="entry name" value="IBR"/>
    <property type="match status" value="1"/>
</dbReference>